<dbReference type="Proteomes" id="UP000019487">
    <property type="component" value="Unassembled WGS sequence"/>
</dbReference>
<feature type="region of interest" description="Disordered" evidence="1">
    <location>
        <begin position="138"/>
        <end position="172"/>
    </location>
</feature>
<feature type="compositionally biased region" description="Low complexity" evidence="1">
    <location>
        <begin position="149"/>
        <end position="160"/>
    </location>
</feature>
<dbReference type="AlphaFoldDB" id="W9CPQ9"/>
<evidence type="ECO:0000313" key="2">
    <source>
        <dbReference type="EMBL" id="ESZ96490.1"/>
    </source>
</evidence>
<organism evidence="2 3">
    <name type="scientific">Sclerotinia borealis (strain F-4128)</name>
    <dbReference type="NCBI Taxonomy" id="1432307"/>
    <lineage>
        <taxon>Eukaryota</taxon>
        <taxon>Fungi</taxon>
        <taxon>Dikarya</taxon>
        <taxon>Ascomycota</taxon>
        <taxon>Pezizomycotina</taxon>
        <taxon>Leotiomycetes</taxon>
        <taxon>Helotiales</taxon>
        <taxon>Sclerotiniaceae</taxon>
        <taxon>Sclerotinia</taxon>
    </lineage>
</organism>
<name>W9CPQ9_SCLBF</name>
<protein>
    <submittedName>
        <fullName evidence="2">Uncharacterized protein</fullName>
    </submittedName>
</protein>
<evidence type="ECO:0000313" key="3">
    <source>
        <dbReference type="Proteomes" id="UP000019487"/>
    </source>
</evidence>
<evidence type="ECO:0000256" key="1">
    <source>
        <dbReference type="SAM" id="MobiDB-lite"/>
    </source>
</evidence>
<dbReference type="EMBL" id="AYSA01000136">
    <property type="protein sequence ID" value="ESZ96490.1"/>
    <property type="molecule type" value="Genomic_DNA"/>
</dbReference>
<sequence length="625" mass="71344">MESPSSHMSRWKAFLSRYSVNHDNLVTVNRLIKNLQHTIDRSRLPGDHHSFDTLHKLIFDLRGELEMAVVSGQMEDFTMRAINYFKNRHYCDSANIQGRNHTLPAHLFVPQWDPVTNQCRANPRFPNKKFVSPESFDRLKQGEKEKQDQSQSPPLANSPSQPQPQPQPQPLARSNAAKAVLLGGIIKDAANVFPQEIFDQVMSGASLPNAIYQLWAQNLLPDNISWGIAEFRRGITTIKVIVLSQEALLSGDADMAWHDIRSQIESIPESASYHSLVLWHSPLIDVSVLVEFAKHFYKAEQIHVAGCKNFCWRTFVMEALPVYESLGHIPQFHATSFLDLVKKLEADLDNNSNALTLTVLYKRLPLMVMANMLSEARIKERLRVRAYLTDAGVGHYEDVEGNVLNTMRLPLELLRLSTKFNDHLTQFDNEPQEDKYCQKLNRPDSNNGRYQLAFESFVRQLTGLKPTTTGDSIRCLACAEYLPGFCFNSNDTKKSGKDDTQPTCWWCRSKDTLSSATNLRVQNYVPTRAEKTPMSRIKNVKKVNTDDEDIAWTLVGYSPNKPVHYNQSLRYSVQLPRKQPIEVVNHSSFGTATLPSSHLPRQARKLQWRKNKRSFSIIGLSEIHY</sequence>
<proteinExistence type="predicted"/>
<feature type="compositionally biased region" description="Basic and acidic residues" evidence="1">
    <location>
        <begin position="138"/>
        <end position="148"/>
    </location>
</feature>
<dbReference type="HOGENOM" id="CLU_437525_0_0_1"/>
<accession>W9CPQ9</accession>
<gene>
    <name evidence="2" type="ORF">SBOR_3112</name>
</gene>
<reference evidence="2 3" key="1">
    <citation type="journal article" date="2014" name="Genome Announc.">
        <title>Draft genome sequence of Sclerotinia borealis, a psychrophilic plant pathogenic fungus.</title>
        <authorList>
            <person name="Mardanov A.V."/>
            <person name="Beletsky A.V."/>
            <person name="Kadnikov V.V."/>
            <person name="Ignatov A.N."/>
            <person name="Ravin N.V."/>
        </authorList>
    </citation>
    <scope>NUCLEOTIDE SEQUENCE [LARGE SCALE GENOMIC DNA]</scope>
    <source>
        <strain evidence="3">F-4157</strain>
    </source>
</reference>
<keyword evidence="3" id="KW-1185">Reference proteome</keyword>
<comment type="caution">
    <text evidence="2">The sequence shown here is derived from an EMBL/GenBank/DDBJ whole genome shotgun (WGS) entry which is preliminary data.</text>
</comment>